<organism evidence="2 3">
    <name type="scientific">Anaerotruncus colihominis</name>
    <dbReference type="NCBI Taxonomy" id="169435"/>
    <lineage>
        <taxon>Bacteria</taxon>
        <taxon>Bacillati</taxon>
        <taxon>Bacillota</taxon>
        <taxon>Clostridia</taxon>
        <taxon>Eubacteriales</taxon>
        <taxon>Oscillospiraceae</taxon>
        <taxon>Anaerotruncus</taxon>
    </lineage>
</organism>
<dbReference type="SUPFAM" id="SSF55729">
    <property type="entry name" value="Acyl-CoA N-acyltransferases (Nat)"/>
    <property type="match status" value="1"/>
</dbReference>
<feature type="domain" description="N-acetyltransferase" evidence="1">
    <location>
        <begin position="50"/>
        <end position="128"/>
    </location>
</feature>
<comment type="caution">
    <text evidence="2">The sequence shown here is derived from an EMBL/GenBank/DDBJ whole genome shotgun (WGS) entry which is preliminary data.</text>
</comment>
<dbReference type="GO" id="GO:0016747">
    <property type="term" value="F:acyltransferase activity, transferring groups other than amino-acyl groups"/>
    <property type="evidence" value="ECO:0007669"/>
    <property type="project" value="InterPro"/>
</dbReference>
<name>A0A845QFY2_9FIRM</name>
<dbReference type="AlphaFoldDB" id="A0A845QFY2"/>
<reference evidence="2 3" key="1">
    <citation type="submission" date="2018-08" db="EMBL/GenBank/DDBJ databases">
        <title>Murine metabolic-syndrome-specific gut microbial biobank.</title>
        <authorList>
            <person name="Liu C."/>
        </authorList>
    </citation>
    <scope>NUCLEOTIDE SEQUENCE [LARGE SCALE GENOMIC DNA]</scope>
    <source>
        <strain evidence="2 3">28</strain>
    </source>
</reference>
<dbReference type="EMBL" id="QXWK01000008">
    <property type="protein sequence ID" value="NBH60932.1"/>
    <property type="molecule type" value="Genomic_DNA"/>
</dbReference>
<dbReference type="InterPro" id="IPR000182">
    <property type="entry name" value="GNAT_dom"/>
</dbReference>
<dbReference type="Pfam" id="PF13302">
    <property type="entry name" value="Acetyltransf_3"/>
    <property type="match status" value="1"/>
</dbReference>
<dbReference type="Proteomes" id="UP000446866">
    <property type="component" value="Unassembled WGS sequence"/>
</dbReference>
<sequence length="150" mass="17636">MEMVRMEAKSERLIMRSHIEICDGHLIFPEIEKGVDILKNKSNVPEDGGFIFYNENDEQICHIGIETKRKTLEVSYGTQAEYRGNGYMKEALNFLLKRFITENIKDDVYALICKNPESQHILEINGFRKESPYGNNGFWFVFDRELYKEN</sequence>
<accession>A0A845QFY2</accession>
<protein>
    <submittedName>
        <fullName evidence="2">N-acetyltransferase</fullName>
    </submittedName>
</protein>
<dbReference type="Gene3D" id="3.40.630.30">
    <property type="match status" value="1"/>
</dbReference>
<evidence type="ECO:0000313" key="3">
    <source>
        <dbReference type="Proteomes" id="UP000446866"/>
    </source>
</evidence>
<evidence type="ECO:0000259" key="1">
    <source>
        <dbReference type="Pfam" id="PF13302"/>
    </source>
</evidence>
<gene>
    <name evidence="2" type="ORF">D0435_04600</name>
</gene>
<keyword evidence="3" id="KW-1185">Reference proteome</keyword>
<keyword evidence="2" id="KW-0808">Transferase</keyword>
<evidence type="ECO:0000313" key="2">
    <source>
        <dbReference type="EMBL" id="NBH60932.1"/>
    </source>
</evidence>
<dbReference type="InterPro" id="IPR016181">
    <property type="entry name" value="Acyl_CoA_acyltransferase"/>
</dbReference>
<proteinExistence type="predicted"/>